<proteinExistence type="predicted"/>
<accession>A0AAV4XF72</accession>
<gene>
    <name evidence="1" type="ORF">CEXT_420011</name>
</gene>
<dbReference type="Proteomes" id="UP001054945">
    <property type="component" value="Unassembled WGS sequence"/>
</dbReference>
<evidence type="ECO:0000313" key="1">
    <source>
        <dbReference type="EMBL" id="GIY93249.1"/>
    </source>
</evidence>
<dbReference type="AlphaFoldDB" id="A0AAV4XF72"/>
<dbReference type="EMBL" id="BPLR01017646">
    <property type="protein sequence ID" value="GIY93249.1"/>
    <property type="molecule type" value="Genomic_DNA"/>
</dbReference>
<reference evidence="1 2" key="1">
    <citation type="submission" date="2021-06" db="EMBL/GenBank/DDBJ databases">
        <title>Caerostris extrusa draft genome.</title>
        <authorList>
            <person name="Kono N."/>
            <person name="Arakawa K."/>
        </authorList>
    </citation>
    <scope>NUCLEOTIDE SEQUENCE [LARGE SCALE GENOMIC DNA]</scope>
</reference>
<comment type="caution">
    <text evidence="1">The sequence shown here is derived from an EMBL/GenBank/DDBJ whole genome shotgun (WGS) entry which is preliminary data.</text>
</comment>
<protein>
    <submittedName>
        <fullName evidence="1">Uncharacterized protein</fullName>
    </submittedName>
</protein>
<name>A0AAV4XF72_CAEEX</name>
<keyword evidence="2" id="KW-1185">Reference proteome</keyword>
<organism evidence="1 2">
    <name type="scientific">Caerostris extrusa</name>
    <name type="common">Bark spider</name>
    <name type="synonym">Caerostris bankana</name>
    <dbReference type="NCBI Taxonomy" id="172846"/>
    <lineage>
        <taxon>Eukaryota</taxon>
        <taxon>Metazoa</taxon>
        <taxon>Ecdysozoa</taxon>
        <taxon>Arthropoda</taxon>
        <taxon>Chelicerata</taxon>
        <taxon>Arachnida</taxon>
        <taxon>Araneae</taxon>
        <taxon>Araneomorphae</taxon>
        <taxon>Entelegynae</taxon>
        <taxon>Araneoidea</taxon>
        <taxon>Araneidae</taxon>
        <taxon>Caerostris</taxon>
    </lineage>
</organism>
<evidence type="ECO:0000313" key="2">
    <source>
        <dbReference type="Proteomes" id="UP001054945"/>
    </source>
</evidence>
<sequence length="83" mass="9222">MNCLMSSSITHQLRAWSATPDVAADDGFGMTLARKLSSRRSNYKRLAQEPKRFSSSLACLYSIPRCNSTRDTNTSNGRADFSN</sequence>